<keyword evidence="1" id="KW-1133">Transmembrane helix</keyword>
<name>A0A0E9QX64_ANGAN</name>
<accession>A0A0E9QX64</accession>
<reference evidence="2" key="2">
    <citation type="journal article" date="2015" name="Fish Shellfish Immunol.">
        <title>Early steps in the European eel (Anguilla anguilla)-Vibrio vulnificus interaction in the gills: Role of the RtxA13 toxin.</title>
        <authorList>
            <person name="Callol A."/>
            <person name="Pajuelo D."/>
            <person name="Ebbesson L."/>
            <person name="Teles M."/>
            <person name="MacKenzie S."/>
            <person name="Amaro C."/>
        </authorList>
    </citation>
    <scope>NUCLEOTIDE SEQUENCE</scope>
</reference>
<organism evidence="2">
    <name type="scientific">Anguilla anguilla</name>
    <name type="common">European freshwater eel</name>
    <name type="synonym">Muraena anguilla</name>
    <dbReference type="NCBI Taxonomy" id="7936"/>
    <lineage>
        <taxon>Eukaryota</taxon>
        <taxon>Metazoa</taxon>
        <taxon>Chordata</taxon>
        <taxon>Craniata</taxon>
        <taxon>Vertebrata</taxon>
        <taxon>Euteleostomi</taxon>
        <taxon>Actinopterygii</taxon>
        <taxon>Neopterygii</taxon>
        <taxon>Teleostei</taxon>
        <taxon>Anguilliformes</taxon>
        <taxon>Anguillidae</taxon>
        <taxon>Anguilla</taxon>
    </lineage>
</organism>
<evidence type="ECO:0000256" key="1">
    <source>
        <dbReference type="SAM" id="Phobius"/>
    </source>
</evidence>
<keyword evidence="1" id="KW-0472">Membrane</keyword>
<keyword evidence="1" id="KW-0812">Transmembrane</keyword>
<sequence>MFPKISVEKISPSALNSYIVNKNSSSEAHWILTLNTIVPLAWMTFKFVLFCY</sequence>
<feature type="transmembrane region" description="Helical" evidence="1">
    <location>
        <begin position="28"/>
        <end position="49"/>
    </location>
</feature>
<evidence type="ECO:0000313" key="2">
    <source>
        <dbReference type="EMBL" id="JAH21424.1"/>
    </source>
</evidence>
<reference evidence="2" key="1">
    <citation type="submission" date="2014-11" db="EMBL/GenBank/DDBJ databases">
        <authorList>
            <person name="Amaro Gonzalez C."/>
        </authorList>
    </citation>
    <scope>NUCLEOTIDE SEQUENCE</scope>
</reference>
<protein>
    <submittedName>
        <fullName evidence="2">Uncharacterized protein</fullName>
    </submittedName>
</protein>
<proteinExistence type="predicted"/>
<dbReference type="EMBL" id="GBXM01087153">
    <property type="protein sequence ID" value="JAH21424.1"/>
    <property type="molecule type" value="Transcribed_RNA"/>
</dbReference>
<dbReference type="AlphaFoldDB" id="A0A0E9QX64"/>